<keyword evidence="5 9" id="KW-0732">Signal</keyword>
<dbReference type="GO" id="GO:0040008">
    <property type="term" value="P:regulation of growth"/>
    <property type="evidence" value="ECO:0007669"/>
    <property type="project" value="UniProtKB-ARBA"/>
</dbReference>
<dbReference type="Pfam" id="PF05498">
    <property type="entry name" value="RALF"/>
    <property type="match status" value="1"/>
</dbReference>
<keyword evidence="11" id="KW-1185">Reference proteome</keyword>
<evidence type="ECO:0008006" key="12">
    <source>
        <dbReference type="Google" id="ProtNLM"/>
    </source>
</evidence>
<gene>
    <name evidence="10" type="ORF">ERUC_LOCUS7507</name>
</gene>
<evidence type="ECO:0000256" key="3">
    <source>
        <dbReference type="ARBA" id="ARBA00022525"/>
    </source>
</evidence>
<comment type="similarity">
    <text evidence="2">Belongs to the plant rapid alkalinization factor (RALF) family.</text>
</comment>
<comment type="subcellular location">
    <subcellularLocation>
        <location evidence="1">Secreted</location>
    </subcellularLocation>
</comment>
<proteinExistence type="inferred from homology"/>
<evidence type="ECO:0000256" key="6">
    <source>
        <dbReference type="ARBA" id="ARBA00023157"/>
    </source>
</evidence>
<feature type="chain" id="PRO_5044849950" description="Rapid ALkalinization Factor" evidence="9">
    <location>
        <begin position="29"/>
        <end position="83"/>
    </location>
</feature>
<dbReference type="PANTHER" id="PTHR34270">
    <property type="entry name" value="PROTEIN RALF-LIKE 15-RELATED"/>
    <property type="match status" value="1"/>
</dbReference>
<evidence type="ECO:0000256" key="2">
    <source>
        <dbReference type="ARBA" id="ARBA00009178"/>
    </source>
</evidence>
<evidence type="ECO:0000313" key="10">
    <source>
        <dbReference type="EMBL" id="CAH8315780.1"/>
    </source>
</evidence>
<evidence type="ECO:0000313" key="11">
    <source>
        <dbReference type="Proteomes" id="UP001642260"/>
    </source>
</evidence>
<evidence type="ECO:0000256" key="5">
    <source>
        <dbReference type="ARBA" id="ARBA00022729"/>
    </source>
</evidence>
<comment type="function">
    <text evidence="7">Cell signaling peptide that may regulate plant stress, growth, and development. Mediates a rapid alkalinization of extracellular space by mediating a transient increase in the cytoplasmic Ca(2+) concentration leading to a calcium-dependent signaling events through a cell surface receptor and a concomitant activation of some intracellular mitogen-activated protein kinases.</text>
</comment>
<dbReference type="GO" id="GO:0005576">
    <property type="term" value="C:extracellular region"/>
    <property type="evidence" value="ECO:0007669"/>
    <property type="project" value="UniProtKB-SubCell"/>
</dbReference>
<evidence type="ECO:0000256" key="8">
    <source>
        <dbReference type="SAM" id="MobiDB-lite"/>
    </source>
</evidence>
<keyword evidence="6" id="KW-1015">Disulfide bond</keyword>
<protein>
    <recommendedName>
        <fullName evidence="12">Rapid ALkalinization Factor</fullName>
    </recommendedName>
</protein>
<name>A0ABC8J723_ERUVS</name>
<evidence type="ECO:0000256" key="7">
    <source>
        <dbReference type="ARBA" id="ARBA00037228"/>
    </source>
</evidence>
<evidence type="ECO:0000256" key="1">
    <source>
        <dbReference type="ARBA" id="ARBA00004613"/>
    </source>
</evidence>
<keyword evidence="4" id="KW-0372">Hormone</keyword>
<reference evidence="10 11" key="1">
    <citation type="submission" date="2022-03" db="EMBL/GenBank/DDBJ databases">
        <authorList>
            <person name="Macdonald S."/>
            <person name="Ahmed S."/>
            <person name="Newling K."/>
        </authorList>
    </citation>
    <scope>NUCLEOTIDE SEQUENCE [LARGE SCALE GENOMIC DNA]</scope>
</reference>
<keyword evidence="3" id="KW-0964">Secreted</keyword>
<organism evidence="10 11">
    <name type="scientific">Eruca vesicaria subsp. sativa</name>
    <name type="common">Garden rocket</name>
    <name type="synonym">Eruca sativa</name>
    <dbReference type="NCBI Taxonomy" id="29727"/>
    <lineage>
        <taxon>Eukaryota</taxon>
        <taxon>Viridiplantae</taxon>
        <taxon>Streptophyta</taxon>
        <taxon>Embryophyta</taxon>
        <taxon>Tracheophyta</taxon>
        <taxon>Spermatophyta</taxon>
        <taxon>Magnoliopsida</taxon>
        <taxon>eudicotyledons</taxon>
        <taxon>Gunneridae</taxon>
        <taxon>Pentapetalae</taxon>
        <taxon>rosids</taxon>
        <taxon>malvids</taxon>
        <taxon>Brassicales</taxon>
        <taxon>Brassicaceae</taxon>
        <taxon>Brassiceae</taxon>
        <taxon>Eruca</taxon>
    </lineage>
</organism>
<dbReference type="AlphaFoldDB" id="A0ABC8J723"/>
<accession>A0ABC8J723</accession>
<comment type="caution">
    <text evidence="10">The sequence shown here is derived from an EMBL/GenBank/DDBJ whole genome shotgun (WGS) entry which is preliminary data.</text>
</comment>
<feature type="region of interest" description="Disordered" evidence="8">
    <location>
        <begin position="59"/>
        <end position="83"/>
    </location>
</feature>
<dbReference type="EMBL" id="CAKOAT010083377">
    <property type="protein sequence ID" value="CAH8315780.1"/>
    <property type="molecule type" value="Genomic_DNA"/>
</dbReference>
<evidence type="ECO:0000256" key="4">
    <source>
        <dbReference type="ARBA" id="ARBA00022702"/>
    </source>
</evidence>
<sequence length="83" mass="9374">MGMSKIIKVIVSLALVVFLALAATKTEAKLMPPQWLKYEPIKIGDHSFGCDKEKHPKSCKPEQANPYHRGCHPSQRCRLDQTK</sequence>
<dbReference type="GO" id="GO:0005179">
    <property type="term" value="F:hormone activity"/>
    <property type="evidence" value="ECO:0007669"/>
    <property type="project" value="UniProtKB-KW"/>
</dbReference>
<feature type="signal peptide" evidence="9">
    <location>
        <begin position="1"/>
        <end position="28"/>
    </location>
</feature>
<dbReference type="PANTHER" id="PTHR34270:SF12">
    <property type="entry name" value="PROTEIN RALF-LIKE 15-RELATED"/>
    <property type="match status" value="1"/>
</dbReference>
<dbReference type="InterPro" id="IPR008801">
    <property type="entry name" value="RALF"/>
</dbReference>
<dbReference type="Proteomes" id="UP001642260">
    <property type="component" value="Unassembled WGS sequence"/>
</dbReference>
<evidence type="ECO:0000256" key="9">
    <source>
        <dbReference type="SAM" id="SignalP"/>
    </source>
</evidence>